<dbReference type="EMBL" id="JAPAAF010000012">
    <property type="protein sequence ID" value="MCW0483085.1"/>
    <property type="molecule type" value="Genomic_DNA"/>
</dbReference>
<dbReference type="Gene3D" id="2.60.40.3620">
    <property type="match status" value="3"/>
</dbReference>
<dbReference type="AlphaFoldDB" id="A0AA41YBM0"/>
<dbReference type="GO" id="GO:2001070">
    <property type="term" value="F:starch binding"/>
    <property type="evidence" value="ECO:0007669"/>
    <property type="project" value="InterPro"/>
</dbReference>
<keyword evidence="3" id="KW-1185">Reference proteome</keyword>
<reference evidence="2" key="1">
    <citation type="submission" date="2022-10" db="EMBL/GenBank/DDBJ databases">
        <title>Gaoshiqiia sediminis gen. nov., sp. nov., isolated from coastal sediment.</title>
        <authorList>
            <person name="Yu W.X."/>
            <person name="Mu D.S."/>
            <person name="Du J.Z."/>
            <person name="Liang Y.Q."/>
        </authorList>
    </citation>
    <scope>NUCLEOTIDE SEQUENCE</scope>
    <source>
        <strain evidence="2">A06</strain>
    </source>
</reference>
<protein>
    <submittedName>
        <fullName evidence="2">SusF/SusE family outer membrane protein</fullName>
    </submittedName>
</protein>
<dbReference type="Proteomes" id="UP001163821">
    <property type="component" value="Unassembled WGS sequence"/>
</dbReference>
<feature type="domain" description="SusE outer membrane protein" evidence="1">
    <location>
        <begin position="40"/>
        <end position="145"/>
    </location>
</feature>
<dbReference type="Pfam" id="PF14292">
    <property type="entry name" value="SusE"/>
    <property type="match status" value="1"/>
</dbReference>
<dbReference type="GO" id="GO:0019867">
    <property type="term" value="C:outer membrane"/>
    <property type="evidence" value="ECO:0007669"/>
    <property type="project" value="InterPro"/>
</dbReference>
<comment type="caution">
    <text evidence="2">The sequence shown here is derived from an EMBL/GenBank/DDBJ whole genome shotgun (WGS) entry which is preliminary data.</text>
</comment>
<name>A0AA41YBM0_9BACT</name>
<accession>A0AA41YBM0</accession>
<gene>
    <name evidence="2" type="ORF">N2K84_10115</name>
</gene>
<dbReference type="InterPro" id="IPR025970">
    <property type="entry name" value="SusE"/>
</dbReference>
<evidence type="ECO:0000259" key="1">
    <source>
        <dbReference type="Pfam" id="PF14292"/>
    </source>
</evidence>
<sequence length="505" mass="55078">MKNKKYKIQPVRNILSSGSQFLLGALLLCAGFFLNSCQKEEEIVISMGEPIALSVSDSILVLSQKQAESNALNINWTRGTNRGTGSSMAYTLEIDKAGNNFSSAKSYAMGKGVFEKSFTVRSLNQLVREEWAIADGVTSSFEARVFADITMEGVDDDTTEVKTFSVTPYKPVSEVLYVVGDATPAGWNIAGATQLTALSSTPWVFIYQGQLSSGNFKFAVSQEDCWCQDFYTKDPDSEGTIVYNEGGSGDDIQWNLEEGGNYKLTVNLLDLTIQIDKLEGAAYSNLYIVGDASPSGWNIGDPEAFTKNPDDPFIFTYEAHLTPGDFKISTFAGDWCDGDWLNPSQADQVLTATDFIVTTGCDGPDNKWRVTAETAGRYKITVNLFNSTIKIVPVNLYLVGDGGPNGWNINNPEPLAFADGVYTFTGELGADNPTGEFKIAKFKGDWCDGDWINPASPNQSLTNSSFIVTKGCDGPDNKWKLQDGDAGTYVITINLDTEEMTITKQ</sequence>
<proteinExistence type="predicted"/>
<dbReference type="RefSeq" id="WP_282591687.1">
    <property type="nucleotide sequence ID" value="NZ_JAPAAF010000012.1"/>
</dbReference>
<organism evidence="2 3">
    <name type="scientific">Gaoshiqia sediminis</name>
    <dbReference type="NCBI Taxonomy" id="2986998"/>
    <lineage>
        <taxon>Bacteria</taxon>
        <taxon>Pseudomonadati</taxon>
        <taxon>Bacteroidota</taxon>
        <taxon>Bacteroidia</taxon>
        <taxon>Marinilabiliales</taxon>
        <taxon>Prolixibacteraceae</taxon>
        <taxon>Gaoshiqia</taxon>
    </lineage>
</organism>
<evidence type="ECO:0000313" key="2">
    <source>
        <dbReference type="EMBL" id="MCW0483085.1"/>
    </source>
</evidence>
<evidence type="ECO:0000313" key="3">
    <source>
        <dbReference type="Proteomes" id="UP001163821"/>
    </source>
</evidence>